<gene>
    <name evidence="2" type="primary">anmK</name>
    <name evidence="3" type="ORF">GGQ99_001510</name>
</gene>
<dbReference type="Gene3D" id="3.30.420.40">
    <property type="match status" value="2"/>
</dbReference>
<dbReference type="EC" id="2.7.1.170" evidence="2"/>
<dbReference type="InterPro" id="IPR043129">
    <property type="entry name" value="ATPase_NBD"/>
</dbReference>
<comment type="similarity">
    <text evidence="2">Belongs to the anhydro-N-acetylmuramic acid kinase family.</text>
</comment>
<keyword evidence="2 3" id="KW-0808">Transferase</keyword>
<sequence>MAFLTAIGLMSGTSMDGIDLAILRSDGANVIEFGPSMAVAYDAAFRRRIEASLETAKAIVRREDRPGDLAEMEREITMRHARAVSDFLLSLPAEWQKPDLIGFHGQTVLHRPHLGVTVQLGAGALLAHETGIPVIYDMRANDMAHGGQGAPLVPAYHAALARSLSEPYAAMKPAVFVNVGGISNITYVPDAGAPVAFDTGPGNTLIDQWVSREGGVPYDAGGTIASEGGVVTEVATRYLDNPFFGKSGPKSLDRNDFTLALAEGLELSDGARTLAHVSAEAILKSVAHLPAPPKLWIVCGGGRKNPHIVGDLRAGAEKAGAEVIVAEDAGLNGDATEAEAWAYLAVRSALGQPLTFPTTTGCREPVTGGQRAEP</sequence>
<dbReference type="PANTHER" id="PTHR30605">
    <property type="entry name" value="ANHYDRO-N-ACETYLMURAMIC ACID KINASE"/>
    <property type="match status" value="1"/>
</dbReference>
<comment type="pathway">
    <text evidence="2">Amino-sugar metabolism; 1,6-anhydro-N-acetylmuramate degradation.</text>
</comment>
<dbReference type="Pfam" id="PF03702">
    <property type="entry name" value="AnmK"/>
    <property type="match status" value="1"/>
</dbReference>
<organism evidence="3 4">
    <name type="scientific">Aminobacter niigataensis</name>
    <dbReference type="NCBI Taxonomy" id="83265"/>
    <lineage>
        <taxon>Bacteria</taxon>
        <taxon>Pseudomonadati</taxon>
        <taxon>Pseudomonadota</taxon>
        <taxon>Alphaproteobacteria</taxon>
        <taxon>Hyphomicrobiales</taxon>
        <taxon>Phyllobacteriaceae</taxon>
        <taxon>Aminobacter</taxon>
    </lineage>
</organism>
<evidence type="ECO:0000256" key="2">
    <source>
        <dbReference type="HAMAP-Rule" id="MF_01270"/>
    </source>
</evidence>
<keyword evidence="2 3" id="KW-0418">Kinase</keyword>
<keyword evidence="2" id="KW-0067">ATP-binding</keyword>
<evidence type="ECO:0000313" key="4">
    <source>
        <dbReference type="Proteomes" id="UP000539538"/>
    </source>
</evidence>
<dbReference type="PANTHER" id="PTHR30605:SF0">
    <property type="entry name" value="ANHYDRO-N-ACETYLMURAMIC ACID KINASE"/>
    <property type="match status" value="1"/>
</dbReference>
<comment type="function">
    <text evidence="2">Catalyzes the specific phosphorylation of 1,6-anhydro-N-acetylmuramic acid (anhMurNAc) with the simultaneous cleavage of the 1,6-anhydro ring, generating MurNAc-6-P. Is required for the utilization of anhMurNAc either imported from the medium or derived from its own cell wall murein, and thus plays a role in cell wall recycling.</text>
</comment>
<evidence type="ECO:0000313" key="3">
    <source>
        <dbReference type="EMBL" id="MBB4649788.1"/>
    </source>
</evidence>
<dbReference type="RefSeq" id="WP_183261747.1">
    <property type="nucleotide sequence ID" value="NZ_BAAAVZ010000003.1"/>
</dbReference>
<dbReference type="Proteomes" id="UP000539538">
    <property type="component" value="Unassembled WGS sequence"/>
</dbReference>
<accession>A0ABR6KZ27</accession>
<protein>
    <recommendedName>
        <fullName evidence="2">Anhydro-N-acetylmuramic acid kinase</fullName>
        <ecNumber evidence="2">2.7.1.170</ecNumber>
    </recommendedName>
    <alternativeName>
        <fullName evidence="2">AnhMurNAc kinase</fullName>
    </alternativeName>
</protein>
<feature type="binding site" evidence="2">
    <location>
        <begin position="12"/>
        <end position="19"/>
    </location>
    <ligand>
        <name>ATP</name>
        <dbReference type="ChEBI" id="CHEBI:30616"/>
    </ligand>
</feature>
<dbReference type="GO" id="GO:0016301">
    <property type="term" value="F:kinase activity"/>
    <property type="evidence" value="ECO:0007669"/>
    <property type="project" value="UniProtKB-KW"/>
</dbReference>
<keyword evidence="4" id="KW-1185">Reference proteome</keyword>
<keyword evidence="1 2" id="KW-0119">Carbohydrate metabolism</keyword>
<comment type="caution">
    <text evidence="3">The sequence shown here is derived from an EMBL/GenBank/DDBJ whole genome shotgun (WGS) entry which is preliminary data.</text>
</comment>
<comment type="catalytic activity">
    <reaction evidence="2">
        <text>1,6-anhydro-N-acetyl-beta-muramate + ATP + H2O = N-acetyl-D-muramate 6-phosphate + ADP + H(+)</text>
        <dbReference type="Rhea" id="RHEA:24952"/>
        <dbReference type="ChEBI" id="CHEBI:15377"/>
        <dbReference type="ChEBI" id="CHEBI:15378"/>
        <dbReference type="ChEBI" id="CHEBI:30616"/>
        <dbReference type="ChEBI" id="CHEBI:58690"/>
        <dbReference type="ChEBI" id="CHEBI:58722"/>
        <dbReference type="ChEBI" id="CHEBI:456216"/>
        <dbReference type="EC" id="2.7.1.170"/>
    </reaction>
</comment>
<proteinExistence type="inferred from homology"/>
<dbReference type="EMBL" id="JACHOT010000001">
    <property type="protein sequence ID" value="MBB4649788.1"/>
    <property type="molecule type" value="Genomic_DNA"/>
</dbReference>
<comment type="pathway">
    <text evidence="2">Cell wall biogenesis; peptidoglycan recycling.</text>
</comment>
<dbReference type="SUPFAM" id="SSF53067">
    <property type="entry name" value="Actin-like ATPase domain"/>
    <property type="match status" value="1"/>
</dbReference>
<evidence type="ECO:0000256" key="1">
    <source>
        <dbReference type="ARBA" id="ARBA00023277"/>
    </source>
</evidence>
<dbReference type="HAMAP" id="MF_01270">
    <property type="entry name" value="AnhMurNAc_kinase"/>
    <property type="match status" value="1"/>
</dbReference>
<dbReference type="InterPro" id="IPR005338">
    <property type="entry name" value="Anhydro_N_Ac-Mur_kinase"/>
</dbReference>
<reference evidence="3 4" key="1">
    <citation type="submission" date="2020-08" db="EMBL/GenBank/DDBJ databases">
        <title>Genomic Encyclopedia of Type Strains, Phase IV (KMG-IV): sequencing the most valuable type-strain genomes for metagenomic binning, comparative biology and taxonomic classification.</title>
        <authorList>
            <person name="Goeker M."/>
        </authorList>
    </citation>
    <scope>NUCLEOTIDE SEQUENCE [LARGE SCALE GENOMIC DNA]</scope>
    <source>
        <strain evidence="3 4">DSM 7050</strain>
    </source>
</reference>
<keyword evidence="2" id="KW-0547">Nucleotide-binding</keyword>
<name>A0ABR6KZ27_9HYPH</name>
<dbReference type="NCBIfam" id="NF007141">
    <property type="entry name" value="PRK09585.1-5"/>
    <property type="match status" value="1"/>
</dbReference>